<dbReference type="PROSITE" id="PS50878">
    <property type="entry name" value="RT_POL"/>
    <property type="match status" value="1"/>
</dbReference>
<dbReference type="AlphaFoldDB" id="A0AAV1K4X7"/>
<sequence>MDPVIITPDDVAEAVRRASNWKSPGLDGLHHYWLKGFMVCHAVLERQFQEALDQKSLPSLFTTGITHLVPKDRDSTDPSKYRPITCLPTIYKTLKSILSARIIRHLNSNQVMSRAPNRCRGGGRGTKEPLLIDAVIGKVVKRNRRNLFAAWIDYKKAFDSVPHTWLKRVLELNKVDYTVRDFLGQCKGQWSTILCYLGQRMTAAENYIRIRRGIFQGDCLMPIWFCLPLNPLSTLLEGSGRGFQLRRGGTKVTYLFYMDDLKLFASSRSHLMELLNITCDFSNSIRMELGTDKCAILHVERGRVANSEGIDLSMPISIRTLSEAETFRYLGVSQNIGVDEAGMKRSVCYVFYARLTKVLNNLLSGVNKTHAYKSCLFSCITLAYSGGLRLN</sequence>
<dbReference type="Pfam" id="PF00078">
    <property type="entry name" value="RVT_1"/>
    <property type="match status" value="1"/>
</dbReference>
<dbReference type="InterPro" id="IPR043502">
    <property type="entry name" value="DNA/RNA_pol_sf"/>
</dbReference>
<evidence type="ECO:0000313" key="2">
    <source>
        <dbReference type="EMBL" id="CAK1577920.1"/>
    </source>
</evidence>
<evidence type="ECO:0000259" key="1">
    <source>
        <dbReference type="PROSITE" id="PS50878"/>
    </source>
</evidence>
<dbReference type="Proteomes" id="UP001314205">
    <property type="component" value="Unassembled WGS sequence"/>
</dbReference>
<feature type="domain" description="Reverse transcriptase" evidence="1">
    <location>
        <begin position="50"/>
        <end position="334"/>
    </location>
</feature>
<dbReference type="PANTHER" id="PTHR35450:SF2">
    <property type="entry name" value="REVERSE TRANSCRIPTASE DOMAIN-CONTAINING PROTEIN"/>
    <property type="match status" value="1"/>
</dbReference>
<organism evidence="2 3">
    <name type="scientific">Parnassius mnemosyne</name>
    <name type="common">clouded apollo</name>
    <dbReference type="NCBI Taxonomy" id="213953"/>
    <lineage>
        <taxon>Eukaryota</taxon>
        <taxon>Metazoa</taxon>
        <taxon>Ecdysozoa</taxon>
        <taxon>Arthropoda</taxon>
        <taxon>Hexapoda</taxon>
        <taxon>Insecta</taxon>
        <taxon>Pterygota</taxon>
        <taxon>Neoptera</taxon>
        <taxon>Endopterygota</taxon>
        <taxon>Lepidoptera</taxon>
        <taxon>Glossata</taxon>
        <taxon>Ditrysia</taxon>
        <taxon>Papilionoidea</taxon>
        <taxon>Papilionidae</taxon>
        <taxon>Parnassiinae</taxon>
        <taxon>Parnassini</taxon>
        <taxon>Parnassius</taxon>
        <taxon>Driopa</taxon>
    </lineage>
</organism>
<dbReference type="CDD" id="cd01650">
    <property type="entry name" value="RT_nLTR_like"/>
    <property type="match status" value="1"/>
</dbReference>
<dbReference type="InterPro" id="IPR000477">
    <property type="entry name" value="RT_dom"/>
</dbReference>
<comment type="caution">
    <text evidence="2">The sequence shown here is derived from an EMBL/GenBank/DDBJ whole genome shotgun (WGS) entry which is preliminary data.</text>
</comment>
<proteinExistence type="predicted"/>
<dbReference type="GO" id="GO:0071897">
    <property type="term" value="P:DNA biosynthetic process"/>
    <property type="evidence" value="ECO:0007669"/>
    <property type="project" value="UniProtKB-ARBA"/>
</dbReference>
<dbReference type="SUPFAM" id="SSF56672">
    <property type="entry name" value="DNA/RNA polymerases"/>
    <property type="match status" value="1"/>
</dbReference>
<protein>
    <recommendedName>
        <fullName evidence="1">Reverse transcriptase domain-containing protein</fullName>
    </recommendedName>
</protein>
<keyword evidence="3" id="KW-1185">Reference proteome</keyword>
<dbReference type="PANTHER" id="PTHR35450">
    <property type="entry name" value="REVERSE TRANSCRIPTASE DOMAIN-CONTAINING PROTEIN"/>
    <property type="match status" value="1"/>
</dbReference>
<dbReference type="EMBL" id="CAVLGL010000001">
    <property type="protein sequence ID" value="CAK1577920.1"/>
    <property type="molecule type" value="Genomic_DNA"/>
</dbReference>
<evidence type="ECO:0000313" key="3">
    <source>
        <dbReference type="Proteomes" id="UP001314205"/>
    </source>
</evidence>
<gene>
    <name evidence="2" type="ORF">PARMNEM_LOCUS82</name>
</gene>
<name>A0AAV1K4X7_9NEOP</name>
<accession>A0AAV1K4X7</accession>
<reference evidence="2 3" key="1">
    <citation type="submission" date="2023-11" db="EMBL/GenBank/DDBJ databases">
        <authorList>
            <person name="Hedman E."/>
            <person name="Englund M."/>
            <person name="Stromberg M."/>
            <person name="Nyberg Akerstrom W."/>
            <person name="Nylinder S."/>
            <person name="Jareborg N."/>
            <person name="Kallberg Y."/>
            <person name="Kronander E."/>
        </authorList>
    </citation>
    <scope>NUCLEOTIDE SEQUENCE [LARGE SCALE GENOMIC DNA]</scope>
</reference>